<protein>
    <submittedName>
        <fullName evidence="2">Uncharacterized protein</fullName>
    </submittedName>
</protein>
<dbReference type="EMBL" id="LAZR01000080">
    <property type="protein sequence ID" value="KKN94203.1"/>
    <property type="molecule type" value="Genomic_DNA"/>
</dbReference>
<sequence>MENQENFFDSKMIANLIIAFALLFSAFYYFNYAQEIENDVSTVIVNSLKDVNNSLAEQETAHK</sequence>
<comment type="caution">
    <text evidence="2">The sequence shown here is derived from an EMBL/GenBank/DDBJ whole genome shotgun (WGS) entry which is preliminary data.</text>
</comment>
<reference evidence="2" key="1">
    <citation type="journal article" date="2015" name="Nature">
        <title>Complex archaea that bridge the gap between prokaryotes and eukaryotes.</title>
        <authorList>
            <person name="Spang A."/>
            <person name="Saw J.H."/>
            <person name="Jorgensen S.L."/>
            <person name="Zaremba-Niedzwiedzka K."/>
            <person name="Martijn J."/>
            <person name="Lind A.E."/>
            <person name="van Eijk R."/>
            <person name="Schleper C."/>
            <person name="Guy L."/>
            <person name="Ettema T.J."/>
        </authorList>
    </citation>
    <scope>NUCLEOTIDE SEQUENCE</scope>
</reference>
<feature type="transmembrane region" description="Helical" evidence="1">
    <location>
        <begin position="12"/>
        <end position="30"/>
    </location>
</feature>
<accession>A0A0F9XPG0</accession>
<keyword evidence="1" id="KW-0472">Membrane</keyword>
<gene>
    <name evidence="2" type="ORF">LCGC14_0190270</name>
</gene>
<dbReference type="AlphaFoldDB" id="A0A0F9XPG0"/>
<keyword evidence="1" id="KW-0812">Transmembrane</keyword>
<evidence type="ECO:0000313" key="2">
    <source>
        <dbReference type="EMBL" id="KKN94203.1"/>
    </source>
</evidence>
<organism evidence="2">
    <name type="scientific">marine sediment metagenome</name>
    <dbReference type="NCBI Taxonomy" id="412755"/>
    <lineage>
        <taxon>unclassified sequences</taxon>
        <taxon>metagenomes</taxon>
        <taxon>ecological metagenomes</taxon>
    </lineage>
</organism>
<evidence type="ECO:0000256" key="1">
    <source>
        <dbReference type="SAM" id="Phobius"/>
    </source>
</evidence>
<name>A0A0F9XPG0_9ZZZZ</name>
<proteinExistence type="predicted"/>
<keyword evidence="1" id="KW-1133">Transmembrane helix</keyword>